<dbReference type="SUPFAM" id="SSF52087">
    <property type="entry name" value="CRAL/TRIO domain"/>
    <property type="match status" value="1"/>
</dbReference>
<keyword evidence="3" id="KW-1185">Reference proteome</keyword>
<organism evidence="2 3">
    <name type="scientific">Pseudolycoriella hygida</name>
    <dbReference type="NCBI Taxonomy" id="35572"/>
    <lineage>
        <taxon>Eukaryota</taxon>
        <taxon>Metazoa</taxon>
        <taxon>Ecdysozoa</taxon>
        <taxon>Arthropoda</taxon>
        <taxon>Hexapoda</taxon>
        <taxon>Insecta</taxon>
        <taxon>Pterygota</taxon>
        <taxon>Neoptera</taxon>
        <taxon>Endopterygota</taxon>
        <taxon>Diptera</taxon>
        <taxon>Nematocera</taxon>
        <taxon>Sciaroidea</taxon>
        <taxon>Sciaridae</taxon>
        <taxon>Pseudolycoriella</taxon>
    </lineage>
</organism>
<dbReference type="PROSITE" id="PS50191">
    <property type="entry name" value="CRAL_TRIO"/>
    <property type="match status" value="1"/>
</dbReference>
<dbReference type="Gene3D" id="3.40.525.10">
    <property type="entry name" value="CRAL-TRIO lipid binding domain"/>
    <property type="match status" value="1"/>
</dbReference>
<protein>
    <submittedName>
        <fullName evidence="2">Clavesin-1</fullName>
    </submittedName>
</protein>
<name>A0A9Q0RTT0_9DIPT</name>
<dbReference type="InterPro" id="IPR036865">
    <property type="entry name" value="CRAL-TRIO_dom_sf"/>
</dbReference>
<dbReference type="EMBL" id="WJQU01004479">
    <property type="protein sequence ID" value="KAJ6616101.1"/>
    <property type="molecule type" value="Genomic_DNA"/>
</dbReference>
<dbReference type="Proteomes" id="UP001151699">
    <property type="component" value="Unassembled WGS sequence"/>
</dbReference>
<sequence length="143" mass="16527">MYHFTDIIKVFFMVSDIRLITPDENGLTDGEIPIFDMAGFSLRHLTKVVLSSLRCYMKYTQEAHPVRLKQIHVINCAPFLDRVLALLKPFMKNEVFKLIHFHAPGSDTLYKFVPLEMLPNEYGGKAGSIEVLKKDMMEKLNTY</sequence>
<proteinExistence type="predicted"/>
<dbReference type="PRINTS" id="PR00180">
    <property type="entry name" value="CRETINALDHBP"/>
</dbReference>
<gene>
    <name evidence="2" type="primary">CLVS1</name>
    <name evidence="2" type="ORF">Bhyg_17512</name>
</gene>
<evidence type="ECO:0000313" key="3">
    <source>
        <dbReference type="Proteomes" id="UP001151699"/>
    </source>
</evidence>
<evidence type="ECO:0000313" key="2">
    <source>
        <dbReference type="EMBL" id="KAJ6616101.1"/>
    </source>
</evidence>
<dbReference type="PANTHER" id="PTHR10174">
    <property type="entry name" value="ALPHA-TOCOPHEROL TRANSFER PROTEIN-RELATED"/>
    <property type="match status" value="1"/>
</dbReference>
<dbReference type="GO" id="GO:1902936">
    <property type="term" value="F:phosphatidylinositol bisphosphate binding"/>
    <property type="evidence" value="ECO:0007669"/>
    <property type="project" value="TreeGrafter"/>
</dbReference>
<dbReference type="CDD" id="cd00170">
    <property type="entry name" value="SEC14"/>
    <property type="match status" value="1"/>
</dbReference>
<reference evidence="2" key="1">
    <citation type="submission" date="2022-07" db="EMBL/GenBank/DDBJ databases">
        <authorList>
            <person name="Trinca V."/>
            <person name="Uliana J.V.C."/>
            <person name="Torres T.T."/>
            <person name="Ward R.J."/>
            <person name="Monesi N."/>
        </authorList>
    </citation>
    <scope>NUCLEOTIDE SEQUENCE</scope>
    <source>
        <strain evidence="2">HSMRA1968</strain>
        <tissue evidence="2">Whole embryos</tissue>
    </source>
</reference>
<dbReference type="AlphaFoldDB" id="A0A9Q0RTT0"/>
<evidence type="ECO:0000259" key="1">
    <source>
        <dbReference type="PROSITE" id="PS50191"/>
    </source>
</evidence>
<accession>A0A9Q0RTT0</accession>
<feature type="domain" description="CRAL-TRIO" evidence="1">
    <location>
        <begin position="34"/>
        <end position="130"/>
    </location>
</feature>
<dbReference type="OrthoDB" id="1434354at2759"/>
<dbReference type="InterPro" id="IPR001251">
    <property type="entry name" value="CRAL-TRIO_dom"/>
</dbReference>
<dbReference type="GO" id="GO:0016020">
    <property type="term" value="C:membrane"/>
    <property type="evidence" value="ECO:0007669"/>
    <property type="project" value="TreeGrafter"/>
</dbReference>
<feature type="non-terminal residue" evidence="2">
    <location>
        <position position="1"/>
    </location>
</feature>
<dbReference type="PANTHER" id="PTHR10174:SF222">
    <property type="entry name" value="GH10083P-RELATED"/>
    <property type="match status" value="1"/>
</dbReference>
<dbReference type="Pfam" id="PF00650">
    <property type="entry name" value="CRAL_TRIO"/>
    <property type="match status" value="1"/>
</dbReference>
<comment type="caution">
    <text evidence="2">The sequence shown here is derived from an EMBL/GenBank/DDBJ whole genome shotgun (WGS) entry which is preliminary data.</text>
</comment>
<dbReference type="Gene3D" id="1.20.5.1200">
    <property type="entry name" value="Alpha-tocopherol transfer"/>
    <property type="match status" value="1"/>
</dbReference>